<dbReference type="Gene3D" id="1.10.1200.10">
    <property type="entry name" value="ACP-like"/>
    <property type="match status" value="1"/>
</dbReference>
<dbReference type="GO" id="GO:0003824">
    <property type="term" value="F:catalytic activity"/>
    <property type="evidence" value="ECO:0007669"/>
    <property type="project" value="InterPro"/>
</dbReference>
<dbReference type="SUPFAM" id="SSF47336">
    <property type="entry name" value="ACP-like"/>
    <property type="match status" value="1"/>
</dbReference>
<dbReference type="Gene3D" id="1.10.10.1830">
    <property type="entry name" value="Non-ribosomal peptide synthase, adenylation domain"/>
    <property type="match status" value="1"/>
</dbReference>
<dbReference type="InterPro" id="IPR023213">
    <property type="entry name" value="CAT-like_dom_sf"/>
</dbReference>
<dbReference type="Gene3D" id="2.30.38.10">
    <property type="entry name" value="Luciferase, Domain 3"/>
    <property type="match status" value="1"/>
</dbReference>
<dbReference type="Gene3D" id="3.40.50.980">
    <property type="match status" value="2"/>
</dbReference>
<dbReference type="GO" id="GO:0044550">
    <property type="term" value="P:secondary metabolite biosynthetic process"/>
    <property type="evidence" value="ECO:0007669"/>
    <property type="project" value="TreeGrafter"/>
</dbReference>
<dbReference type="GO" id="GO:0043041">
    <property type="term" value="P:amino acid activation for nonribosomal peptide biosynthetic process"/>
    <property type="evidence" value="ECO:0007669"/>
    <property type="project" value="TreeGrafter"/>
</dbReference>
<dbReference type="Pfam" id="PF00668">
    <property type="entry name" value="Condensation"/>
    <property type="match status" value="1"/>
</dbReference>
<dbReference type="GO" id="GO:0031177">
    <property type="term" value="F:phosphopantetheine binding"/>
    <property type="evidence" value="ECO:0007669"/>
    <property type="project" value="TreeGrafter"/>
</dbReference>
<sequence length="1367" mass="151884">MITDIIYDLKQQGISLWQDQEKLKIASQHDLSKSDVVTTLKAHKAELLSYLTENNIISKQRFDTLAILPAPMPHASLTLGQKQMYFAQTASDSASTYHIPCLLTLADTCCHSQLTQAIECIITRHSVLNNIVSFDETGDPIQAPCHQPIAFEHVSITNTALNTYCKEAFYAPFSLREQRPFKVTFIDTEHTRYVLLIWHHIAFDGWSLGVFLQELERLYLQQPLARAVQFNDYAYFQSSPKQLASKQKAQQFWCTQLDDLSPLTLAQCQNRPAKFEHQGDTVQLPLETGLNFKLEALAKHHQVSLNTIGLAAWYHTLALLSGQDNFAVGMPSENRNSMAEQGIIGYFVNTLPIKPVFKYAQTISSWIAEVNALVNLTKQHQALAFEEIKSLLDIKLDTSMHPVFQSIFTLSQFTPTQSGQYWSVAELPAIDDNQAKFDLAAYLHIGDQPRISLTYATTLYTRCYIKQVATLFQRILCCYAVEPTHSQLFELNLLTDYDINHQQYLSGMQNNAFNAPSIVERFHQIVAMTPDSIAVSNAATQLSYQALDSKANQLAHLMHKQVPSVRVVAICMESNIAMVVAMLATLKLGAAYTPLALKDPNDRKRYQLDDSKADLLLYHDNSAHLLQPLLDTHNAIGFKVNETLFFEGGDTSCPFDLPKSTDIANIIYTSGTTGKPKGVAVTHIGCTSLVQSSEQLQFSTHDNFIQLANPAFDAATFEIWGALLNGAQLHLGYQHILHSPSELKDTIVRLNISTLWLTRTLFDTIFSQDNAIFHSLTYLLVGGEALTDHLVHQLVSSEFAPQHFINGYGPTECTTFTTLHTVTVQDKPIPIGKPIPGRAVAVVGLHNQLLPIGCPGELLVSGSGVAAGYVGQPELSNSKFVQCSLWGNASTYYRTGDLVYWNQVDQLCYVSRNDEQVKIRGFRVELAGIEQQLNTIGGIKSSAVIARKVHGQTQLHAYIISERSHDQCLTAEAILQALRPKVASYMLPNTVMFLDTLPLTLNGKLDKRKLPEPQHTCRPIELPSTTIERNILALWQQILHCDAISVIDPIIDYGADSISMLKFCGQAHQLGWQLTPQILLEHTSIRELAMVINDLATQQFAHLNDEQALAQALAHPHFTPSLTFNDSALPTIHMLPAAAGADSFAQLGGELSPYCQLHAVENVKLFTGKHISMQPLVVYYAERILAQQTSGPFFIGGFCEGAMMSLEVANYLSDLGYQVAHCFLIDPVLPLLSSSERQQAEQLVAQSDDVKSATIAEAFLTLTRHFSTTAPYQHDATFFSASDVSDTAVPLKVLNIIHQVTDISSLYHDVFKPPCNGLDHILTSVDVVPLLRLHDEIMTDKRDLECIASTISNKLDQVFSTLQVSNA</sequence>
<dbReference type="PROSITE" id="PS00455">
    <property type="entry name" value="AMP_BINDING"/>
    <property type="match status" value="1"/>
</dbReference>
<dbReference type="Gene3D" id="3.40.50.1820">
    <property type="entry name" value="alpha/beta hydrolase"/>
    <property type="match status" value="1"/>
</dbReference>
<dbReference type="NCBIfam" id="TIGR01733">
    <property type="entry name" value="AA-adenyl-dom"/>
    <property type="match status" value="1"/>
</dbReference>
<feature type="domain" description="Carrier" evidence="1">
    <location>
        <begin position="1022"/>
        <end position="1096"/>
    </location>
</feature>
<dbReference type="PANTHER" id="PTHR45527">
    <property type="entry name" value="NONRIBOSOMAL PEPTIDE SYNTHETASE"/>
    <property type="match status" value="1"/>
</dbReference>
<evidence type="ECO:0000313" key="3">
    <source>
        <dbReference type="Proteomes" id="UP000570493"/>
    </source>
</evidence>
<evidence type="ECO:0000313" key="2">
    <source>
        <dbReference type="EMBL" id="NMM41046.1"/>
    </source>
</evidence>
<keyword evidence="3" id="KW-1185">Reference proteome</keyword>
<name>A0A7Y0HAW5_9GAMM</name>
<proteinExistence type="predicted"/>
<dbReference type="PANTHER" id="PTHR45527:SF1">
    <property type="entry name" value="FATTY ACID SYNTHASE"/>
    <property type="match status" value="1"/>
</dbReference>
<accession>A0A7Y0HAW5</accession>
<dbReference type="GO" id="GO:0005737">
    <property type="term" value="C:cytoplasm"/>
    <property type="evidence" value="ECO:0007669"/>
    <property type="project" value="TreeGrafter"/>
</dbReference>
<dbReference type="InterPro" id="IPR025110">
    <property type="entry name" value="AMP-bd_C"/>
</dbReference>
<dbReference type="InterPro" id="IPR009081">
    <property type="entry name" value="PP-bd_ACP"/>
</dbReference>
<dbReference type="RefSeq" id="WP_169020087.1">
    <property type="nucleotide sequence ID" value="NZ_JABBMT010000012.1"/>
</dbReference>
<protein>
    <submittedName>
        <fullName evidence="2">Amino acid adenylation domain-containing protein</fullName>
    </submittedName>
</protein>
<reference evidence="2" key="1">
    <citation type="submission" date="2020-04" db="EMBL/GenBank/DDBJ databases">
        <title>Genome Sequencing for Pseudoaltermonas arctica.</title>
        <authorList>
            <person name="Elkins N.S."/>
        </authorList>
    </citation>
    <scope>NUCLEOTIDE SEQUENCE [LARGE SCALE GENOMIC DNA]</scope>
    <source>
        <strain evidence="2">NEC-BIFX-2020_0012</strain>
    </source>
</reference>
<organism evidence="2 3">
    <name type="scientific">Pseudoalteromonas arctica</name>
    <dbReference type="NCBI Taxonomy" id="394751"/>
    <lineage>
        <taxon>Bacteria</taxon>
        <taxon>Pseudomonadati</taxon>
        <taxon>Pseudomonadota</taxon>
        <taxon>Gammaproteobacteria</taxon>
        <taxon>Alteromonadales</taxon>
        <taxon>Pseudoalteromonadaceae</taxon>
        <taxon>Pseudoalteromonas</taxon>
    </lineage>
</organism>
<dbReference type="Gene3D" id="3.30.559.30">
    <property type="entry name" value="Nonribosomal peptide synthetase, condensation domain"/>
    <property type="match status" value="1"/>
</dbReference>
<comment type="caution">
    <text evidence="2">The sequence shown here is derived from an EMBL/GenBank/DDBJ whole genome shotgun (WGS) entry which is preliminary data.</text>
</comment>
<dbReference type="Pfam" id="PF13193">
    <property type="entry name" value="AMP-binding_C"/>
    <property type="match status" value="1"/>
</dbReference>
<dbReference type="InterPro" id="IPR044894">
    <property type="entry name" value="TubC_N_sf"/>
</dbReference>
<dbReference type="Gene3D" id="3.30.559.10">
    <property type="entry name" value="Chloramphenicol acetyltransferase-like domain"/>
    <property type="match status" value="1"/>
</dbReference>
<dbReference type="PROSITE" id="PS50075">
    <property type="entry name" value="CARRIER"/>
    <property type="match status" value="1"/>
</dbReference>
<dbReference type="InterPro" id="IPR010071">
    <property type="entry name" value="AA_adenyl_dom"/>
</dbReference>
<dbReference type="InterPro" id="IPR001031">
    <property type="entry name" value="Thioesterase"/>
</dbReference>
<dbReference type="SUPFAM" id="SSF56801">
    <property type="entry name" value="Acetyl-CoA synthetase-like"/>
    <property type="match status" value="1"/>
</dbReference>
<dbReference type="SUPFAM" id="SSF52777">
    <property type="entry name" value="CoA-dependent acyltransferases"/>
    <property type="match status" value="2"/>
</dbReference>
<dbReference type="InterPro" id="IPR041464">
    <property type="entry name" value="TubC_N"/>
</dbReference>
<dbReference type="Pfam" id="PF00501">
    <property type="entry name" value="AMP-binding"/>
    <property type="match status" value="1"/>
</dbReference>
<dbReference type="Pfam" id="PF00975">
    <property type="entry name" value="Thioesterase"/>
    <property type="match status" value="1"/>
</dbReference>
<dbReference type="InterPro" id="IPR045851">
    <property type="entry name" value="AMP-bd_C_sf"/>
</dbReference>
<dbReference type="InterPro" id="IPR001242">
    <property type="entry name" value="Condensation_dom"/>
</dbReference>
<evidence type="ECO:0000259" key="1">
    <source>
        <dbReference type="PROSITE" id="PS50075"/>
    </source>
</evidence>
<dbReference type="Gene3D" id="3.30.300.30">
    <property type="match status" value="1"/>
</dbReference>
<dbReference type="InterPro" id="IPR036736">
    <property type="entry name" value="ACP-like_sf"/>
</dbReference>
<dbReference type="Pfam" id="PF18563">
    <property type="entry name" value="TubC_N"/>
    <property type="match status" value="1"/>
</dbReference>
<dbReference type="EMBL" id="JABBMT010000012">
    <property type="protein sequence ID" value="NMM41046.1"/>
    <property type="molecule type" value="Genomic_DNA"/>
</dbReference>
<dbReference type="InterPro" id="IPR020845">
    <property type="entry name" value="AMP-binding_CS"/>
</dbReference>
<dbReference type="InterPro" id="IPR000873">
    <property type="entry name" value="AMP-dep_synth/lig_dom"/>
</dbReference>
<dbReference type="Pfam" id="PF00550">
    <property type="entry name" value="PP-binding"/>
    <property type="match status" value="1"/>
</dbReference>
<dbReference type="Proteomes" id="UP000570493">
    <property type="component" value="Unassembled WGS sequence"/>
</dbReference>
<dbReference type="InterPro" id="IPR029058">
    <property type="entry name" value="AB_hydrolase_fold"/>
</dbReference>
<gene>
    <name evidence="2" type="ORF">HHO47_09490</name>
</gene>
<dbReference type="SUPFAM" id="SSF53474">
    <property type="entry name" value="alpha/beta-Hydrolases"/>
    <property type="match status" value="1"/>
</dbReference>